<evidence type="ECO:0000313" key="10">
    <source>
        <dbReference type="Proteomes" id="UP000240542"/>
    </source>
</evidence>
<dbReference type="Gene3D" id="1.20.1250.20">
    <property type="entry name" value="MFS general substrate transporter like domains"/>
    <property type="match status" value="1"/>
</dbReference>
<gene>
    <name evidence="9" type="ORF">CLV63_11080</name>
</gene>
<proteinExistence type="predicted"/>
<evidence type="ECO:0000256" key="5">
    <source>
        <dbReference type="ARBA" id="ARBA00022989"/>
    </source>
</evidence>
<evidence type="ECO:0000256" key="6">
    <source>
        <dbReference type="ARBA" id="ARBA00023136"/>
    </source>
</evidence>
<dbReference type="EMBL" id="PYGA01000010">
    <property type="protein sequence ID" value="PSK96783.1"/>
    <property type="molecule type" value="Genomic_DNA"/>
</dbReference>
<dbReference type="SUPFAM" id="SSF103473">
    <property type="entry name" value="MFS general substrate transporter"/>
    <property type="match status" value="1"/>
</dbReference>
<evidence type="ECO:0000256" key="2">
    <source>
        <dbReference type="ARBA" id="ARBA00022448"/>
    </source>
</evidence>
<dbReference type="InterPro" id="IPR036259">
    <property type="entry name" value="MFS_trans_sf"/>
</dbReference>
<dbReference type="GO" id="GO:0005886">
    <property type="term" value="C:plasma membrane"/>
    <property type="evidence" value="ECO:0007669"/>
    <property type="project" value="UniProtKB-SubCell"/>
</dbReference>
<organism evidence="9 10">
    <name type="scientific">Murinocardiopsis flavida</name>
    <dbReference type="NCBI Taxonomy" id="645275"/>
    <lineage>
        <taxon>Bacteria</taxon>
        <taxon>Bacillati</taxon>
        <taxon>Actinomycetota</taxon>
        <taxon>Actinomycetes</taxon>
        <taxon>Streptosporangiales</taxon>
        <taxon>Nocardiopsidaceae</taxon>
        <taxon>Murinocardiopsis</taxon>
    </lineage>
</organism>
<dbReference type="PANTHER" id="PTHR42718:SF46">
    <property type="entry name" value="BLR6921 PROTEIN"/>
    <property type="match status" value="1"/>
</dbReference>
<dbReference type="PROSITE" id="PS50850">
    <property type="entry name" value="MFS"/>
    <property type="match status" value="1"/>
</dbReference>
<feature type="transmembrane region" description="Helical" evidence="7">
    <location>
        <begin position="238"/>
        <end position="256"/>
    </location>
</feature>
<feature type="transmembrane region" description="Helical" evidence="7">
    <location>
        <begin position="308"/>
        <end position="329"/>
    </location>
</feature>
<feature type="transmembrane region" description="Helical" evidence="7">
    <location>
        <begin position="341"/>
        <end position="358"/>
    </location>
</feature>
<feature type="transmembrane region" description="Helical" evidence="7">
    <location>
        <begin position="21"/>
        <end position="43"/>
    </location>
</feature>
<comment type="subcellular location">
    <subcellularLocation>
        <location evidence="1">Cell membrane</location>
        <topology evidence="1">Multi-pass membrane protein</topology>
    </subcellularLocation>
</comment>
<dbReference type="Pfam" id="PF07690">
    <property type="entry name" value="MFS_1"/>
    <property type="match status" value="1"/>
</dbReference>
<accession>A0A2P8DHV1</accession>
<comment type="caution">
    <text evidence="9">The sequence shown here is derived from an EMBL/GenBank/DDBJ whole genome shotgun (WGS) entry which is preliminary data.</text>
</comment>
<feature type="transmembrane region" description="Helical" evidence="7">
    <location>
        <begin position="438"/>
        <end position="458"/>
    </location>
</feature>
<keyword evidence="6 7" id="KW-0472">Membrane</keyword>
<feature type="transmembrane region" description="Helical" evidence="7">
    <location>
        <begin position="209"/>
        <end position="232"/>
    </location>
</feature>
<evidence type="ECO:0000256" key="7">
    <source>
        <dbReference type="SAM" id="Phobius"/>
    </source>
</evidence>
<dbReference type="RefSeq" id="WP_245928835.1">
    <property type="nucleotide sequence ID" value="NZ_PYGA01000010.1"/>
</dbReference>
<feature type="transmembrane region" description="Helical" evidence="7">
    <location>
        <begin position="276"/>
        <end position="296"/>
    </location>
</feature>
<keyword evidence="5 7" id="KW-1133">Transmembrane helix</keyword>
<sequence length="473" mass="47640">MMSNETAPATVPARPRARRGVAVAGLAASMFLVILDSAMVNLAGPAIREGLGLSVPELAIAVNSYLVAFAGLLLLGGRLADVLGGRKVYLTGMAVYIAASVCSALAVSGPMLTVGRVGQGIGSAIVVPAALALVLSLYSSRAERTRAMGIWGAVAGAGSLIGVFLGGTLTDLLGWQSVFLTPIPIGITSAVIVWRTVPSFPRRPGRFDLLGALTITVGISAIALGTVSAAEAGWGEPATLIGLTVGFASLTAFVIAEQRSADPLVPLGVFRNRPVVTASVVMMMIGATLTGVFFFLPLYQQEVLGMSALATGMAQIPIAVMIIVGSVVAPMLAKRIGLGRALPAGLAVLLVGLLWLAVDPTTSGFSASLLGAFLLTGTGLGLGSVSATAMAVRDSREGESGLLSGLINAAQQVGSAVGLAVLIGISVGAAGANDDIEFTTAFLGVAALILIALALSFVPTARTRADRATAGAR</sequence>
<protein>
    <submittedName>
        <fullName evidence="9">EmrB/QacA subfamily drug resistance transporter</fullName>
    </submittedName>
</protein>
<reference evidence="9 10" key="1">
    <citation type="submission" date="2018-03" db="EMBL/GenBank/DDBJ databases">
        <title>Genomic Encyclopedia of Archaeal and Bacterial Type Strains, Phase II (KMG-II): from individual species to whole genera.</title>
        <authorList>
            <person name="Goeker M."/>
        </authorList>
    </citation>
    <scope>NUCLEOTIDE SEQUENCE [LARGE SCALE GENOMIC DNA]</scope>
    <source>
        <strain evidence="9 10">DSM 45312</strain>
    </source>
</reference>
<dbReference type="CDD" id="cd17321">
    <property type="entry name" value="MFS_MMR_MDR_like"/>
    <property type="match status" value="1"/>
</dbReference>
<dbReference type="Gene3D" id="1.20.1720.10">
    <property type="entry name" value="Multidrug resistance protein D"/>
    <property type="match status" value="1"/>
</dbReference>
<feature type="transmembrane region" description="Helical" evidence="7">
    <location>
        <begin position="413"/>
        <end position="432"/>
    </location>
</feature>
<feature type="transmembrane region" description="Helical" evidence="7">
    <location>
        <begin position="120"/>
        <end position="138"/>
    </location>
</feature>
<dbReference type="AlphaFoldDB" id="A0A2P8DHV1"/>
<dbReference type="InterPro" id="IPR020846">
    <property type="entry name" value="MFS_dom"/>
</dbReference>
<feature type="transmembrane region" description="Helical" evidence="7">
    <location>
        <begin position="88"/>
        <end position="108"/>
    </location>
</feature>
<feature type="transmembrane region" description="Helical" evidence="7">
    <location>
        <begin position="175"/>
        <end position="197"/>
    </location>
</feature>
<feature type="transmembrane region" description="Helical" evidence="7">
    <location>
        <begin position="370"/>
        <end position="392"/>
    </location>
</feature>
<feature type="transmembrane region" description="Helical" evidence="7">
    <location>
        <begin position="150"/>
        <end position="169"/>
    </location>
</feature>
<dbReference type="InterPro" id="IPR011701">
    <property type="entry name" value="MFS"/>
</dbReference>
<dbReference type="Proteomes" id="UP000240542">
    <property type="component" value="Unassembled WGS sequence"/>
</dbReference>
<keyword evidence="2" id="KW-0813">Transport</keyword>
<evidence type="ECO:0000256" key="3">
    <source>
        <dbReference type="ARBA" id="ARBA00022475"/>
    </source>
</evidence>
<evidence type="ECO:0000256" key="4">
    <source>
        <dbReference type="ARBA" id="ARBA00022692"/>
    </source>
</evidence>
<evidence type="ECO:0000259" key="8">
    <source>
        <dbReference type="PROSITE" id="PS50850"/>
    </source>
</evidence>
<feature type="domain" description="Major facilitator superfamily (MFS) profile" evidence="8">
    <location>
        <begin position="22"/>
        <end position="464"/>
    </location>
</feature>
<feature type="transmembrane region" description="Helical" evidence="7">
    <location>
        <begin position="58"/>
        <end position="76"/>
    </location>
</feature>
<keyword evidence="10" id="KW-1185">Reference proteome</keyword>
<dbReference type="GO" id="GO:0022857">
    <property type="term" value="F:transmembrane transporter activity"/>
    <property type="evidence" value="ECO:0007669"/>
    <property type="project" value="InterPro"/>
</dbReference>
<dbReference type="PANTHER" id="PTHR42718">
    <property type="entry name" value="MAJOR FACILITATOR SUPERFAMILY MULTIDRUG TRANSPORTER MFSC"/>
    <property type="match status" value="1"/>
</dbReference>
<name>A0A2P8DHV1_9ACTN</name>
<evidence type="ECO:0000313" key="9">
    <source>
        <dbReference type="EMBL" id="PSK96783.1"/>
    </source>
</evidence>
<evidence type="ECO:0000256" key="1">
    <source>
        <dbReference type="ARBA" id="ARBA00004651"/>
    </source>
</evidence>
<keyword evidence="3" id="KW-1003">Cell membrane</keyword>
<keyword evidence="4 7" id="KW-0812">Transmembrane</keyword>